<evidence type="ECO:0008006" key="3">
    <source>
        <dbReference type="Google" id="ProtNLM"/>
    </source>
</evidence>
<reference evidence="1 2" key="1">
    <citation type="journal article" date="2014" name="BMC Genomics">
        <title>Genome sequencing of four Aureobasidium pullulans varieties: biotechnological potential, stress tolerance, and description of new species.</title>
        <authorList>
            <person name="Gostin Ar C."/>
            <person name="Ohm R.A."/>
            <person name="Kogej T."/>
            <person name="Sonjak S."/>
            <person name="Turk M."/>
            <person name="Zajc J."/>
            <person name="Zalar P."/>
            <person name="Grube M."/>
            <person name="Sun H."/>
            <person name="Han J."/>
            <person name="Sharma A."/>
            <person name="Chiniquy J."/>
            <person name="Ngan C.Y."/>
            <person name="Lipzen A."/>
            <person name="Barry K."/>
            <person name="Grigoriev I.V."/>
            <person name="Gunde-Cimerman N."/>
        </authorList>
    </citation>
    <scope>NUCLEOTIDE SEQUENCE [LARGE SCALE GENOMIC DNA]</scope>
    <source>
        <strain evidence="1 2">EXF-150</strain>
    </source>
</reference>
<name>A0A074XCS3_AURPU</name>
<keyword evidence="2" id="KW-1185">Reference proteome</keyword>
<evidence type="ECO:0000313" key="1">
    <source>
        <dbReference type="EMBL" id="KEQ83183.1"/>
    </source>
</evidence>
<evidence type="ECO:0000313" key="2">
    <source>
        <dbReference type="Proteomes" id="UP000030706"/>
    </source>
</evidence>
<dbReference type="GeneID" id="40752403"/>
<protein>
    <recommendedName>
        <fullName evidence="3">Protein kinase domain-containing protein</fullName>
    </recommendedName>
</protein>
<organism evidence="1 2">
    <name type="scientific">Aureobasidium pullulans EXF-150</name>
    <dbReference type="NCBI Taxonomy" id="1043002"/>
    <lineage>
        <taxon>Eukaryota</taxon>
        <taxon>Fungi</taxon>
        <taxon>Dikarya</taxon>
        <taxon>Ascomycota</taxon>
        <taxon>Pezizomycotina</taxon>
        <taxon>Dothideomycetes</taxon>
        <taxon>Dothideomycetidae</taxon>
        <taxon>Dothideales</taxon>
        <taxon>Saccotheciaceae</taxon>
        <taxon>Aureobasidium</taxon>
    </lineage>
</organism>
<dbReference type="Proteomes" id="UP000030706">
    <property type="component" value="Unassembled WGS sequence"/>
</dbReference>
<gene>
    <name evidence="1" type="ORF">M438DRAFT_43321</name>
</gene>
<sequence>MSHIIRAIFESLYQSSDGETARNIEAGPSVTDVPHNVQGATSNKRAPLEASLTPELSEIKDDFNEEYYILPANDGHTALLFPSTFLSEQADGTVIFGETRVDDDDPRERLDAVVQIYDILSGHDTFHPRIVKYLGTTNSGYRLERLSHSSIGLDLQCPYSHHNDVVLALYQRWALQMLSALDHLHQKNIFLNNVGNNLWLRVDYSIAIANMTSAGCTEPLIPGRKSPPMVLESSWAADADDPGSVKNDLFDWASWMFALMTGNKDPLLMHMGIEGHVTSGTEDFDKHISFCHDVSLGNFDAWPQIDEKLLGSVILKAWRGEYESAGQAMQEAKDAIRACGHELSKEHGDEIVTYDWQQEFEVTTIDRWGPKLRLRQADSNQR</sequence>
<accession>A0A074XCS3</accession>
<dbReference type="RefSeq" id="XP_029759370.1">
    <property type="nucleotide sequence ID" value="XM_029910097.1"/>
</dbReference>
<proteinExistence type="predicted"/>
<dbReference type="HOGENOM" id="CLU_754375_0_0_1"/>
<dbReference type="STRING" id="1043002.A0A074XCS3"/>
<dbReference type="OrthoDB" id="20729at2759"/>
<dbReference type="SUPFAM" id="SSF56112">
    <property type="entry name" value="Protein kinase-like (PK-like)"/>
    <property type="match status" value="1"/>
</dbReference>
<dbReference type="InterPro" id="IPR011009">
    <property type="entry name" value="Kinase-like_dom_sf"/>
</dbReference>
<dbReference type="EMBL" id="KL584985">
    <property type="protein sequence ID" value="KEQ83183.1"/>
    <property type="molecule type" value="Genomic_DNA"/>
</dbReference>
<dbReference type="AlphaFoldDB" id="A0A074XCS3"/>